<dbReference type="Proteomes" id="UP000604661">
    <property type="component" value="Unassembled WGS sequence"/>
</dbReference>
<sequence length="62" mass="7068">MTTVITMLSVAQFWIMLPMALGTYRCISDCFAACINGGKGFFFWFYKLSQLVLKSVALQIQY</sequence>
<reference evidence="1 2" key="1">
    <citation type="journal article" date="2020" name="ISME J.">
        <title>Comparative genomics reveals insights into cyanobacterial evolution and habitat adaptation.</title>
        <authorList>
            <person name="Chen M.Y."/>
            <person name="Teng W.K."/>
            <person name="Zhao L."/>
            <person name="Hu C.X."/>
            <person name="Zhou Y.K."/>
            <person name="Han B.P."/>
            <person name="Song L.R."/>
            <person name="Shu W.S."/>
        </authorList>
    </citation>
    <scope>NUCLEOTIDE SEQUENCE [LARGE SCALE GENOMIC DNA]</scope>
    <source>
        <strain evidence="1 2">FACHB-391</strain>
    </source>
</reference>
<evidence type="ECO:0000313" key="2">
    <source>
        <dbReference type="Proteomes" id="UP000604661"/>
    </source>
</evidence>
<proteinExistence type="predicted"/>
<evidence type="ECO:0000313" key="1">
    <source>
        <dbReference type="EMBL" id="MBD2561249.1"/>
    </source>
</evidence>
<comment type="caution">
    <text evidence="1">The sequence shown here is derived from an EMBL/GenBank/DDBJ whole genome shotgun (WGS) entry which is preliminary data.</text>
</comment>
<organism evidence="1 2">
    <name type="scientific">Nostoc linckia FACHB-391</name>
    <dbReference type="NCBI Taxonomy" id="2692906"/>
    <lineage>
        <taxon>Bacteria</taxon>
        <taxon>Bacillati</taxon>
        <taxon>Cyanobacteriota</taxon>
        <taxon>Cyanophyceae</taxon>
        <taxon>Nostocales</taxon>
        <taxon>Nostocaceae</taxon>
        <taxon>Nostoc</taxon>
    </lineage>
</organism>
<dbReference type="EMBL" id="JACJTE010000009">
    <property type="protein sequence ID" value="MBD2561249.1"/>
    <property type="molecule type" value="Genomic_DNA"/>
</dbReference>
<gene>
    <name evidence="1" type="ORF">H6G95_11595</name>
</gene>
<name>A0ABR8EWJ1_NOSLI</name>
<keyword evidence="2" id="KW-1185">Reference proteome</keyword>
<accession>A0ABR8EWJ1</accession>
<protein>
    <submittedName>
        <fullName evidence="1">Uncharacterized protein</fullName>
    </submittedName>
</protein>